<protein>
    <submittedName>
        <fullName evidence="2">Uncharacterized protein</fullName>
    </submittedName>
</protein>
<dbReference type="Proteomes" id="UP000003438">
    <property type="component" value="Unassembled WGS sequence"/>
</dbReference>
<name>D1PRZ3_9FIRM</name>
<keyword evidence="3" id="KW-1185">Reference proteome</keyword>
<proteinExistence type="predicted"/>
<dbReference type="AlphaFoldDB" id="D1PRZ3"/>
<sequence>MILGRRPPAPGTPFPGTTAGSSLSGEEPAVIFVPGMNGPCAVWLPLDCMTKRGSVSQAGRETDEPLFCPPWQLPSGRDPSSTGFSFCKDFLLYYRQETVAGILKKNRTGQELRIKNTFQKCGCLFAFFRKNV</sequence>
<reference evidence="2" key="1">
    <citation type="submission" date="2009-12" db="EMBL/GenBank/DDBJ databases">
        <authorList>
            <person name="Weinstock G."/>
            <person name="Sodergren E."/>
            <person name="Clifton S."/>
            <person name="Fulton L."/>
            <person name="Fulton B."/>
            <person name="Courtney L."/>
            <person name="Fronick C."/>
            <person name="Harrison M."/>
            <person name="Strong C."/>
            <person name="Farmer C."/>
            <person name="Delahaunty K."/>
            <person name="Markovic C."/>
            <person name="Hall O."/>
            <person name="Minx P."/>
            <person name="Tomlinson C."/>
            <person name="Mitreva M."/>
            <person name="Nelson J."/>
            <person name="Hou S."/>
            <person name="Wollam A."/>
            <person name="Pepin K.H."/>
            <person name="Johnson M."/>
            <person name="Bhonagiri V."/>
            <person name="Nash W.E."/>
            <person name="Warren W."/>
            <person name="Chinwalla A."/>
            <person name="Mardis E.R."/>
            <person name="Wilson R.K."/>
        </authorList>
    </citation>
    <scope>NUCLEOTIDE SEQUENCE [LARGE SCALE GENOMIC DNA]</scope>
    <source>
        <strain evidence="2">DSM 15176</strain>
    </source>
</reference>
<gene>
    <name evidence="2" type="ORF">SUBVAR_07176</name>
</gene>
<evidence type="ECO:0000313" key="2">
    <source>
        <dbReference type="EMBL" id="EFB74521.1"/>
    </source>
</evidence>
<comment type="caution">
    <text evidence="2">The sequence shown here is derived from an EMBL/GenBank/DDBJ whole genome shotgun (WGS) entry which is preliminary data.</text>
</comment>
<evidence type="ECO:0000256" key="1">
    <source>
        <dbReference type="SAM" id="MobiDB-lite"/>
    </source>
</evidence>
<feature type="region of interest" description="Disordered" evidence="1">
    <location>
        <begin position="1"/>
        <end position="23"/>
    </location>
</feature>
<dbReference type="EMBL" id="ACBY02000068">
    <property type="protein sequence ID" value="EFB74521.1"/>
    <property type="molecule type" value="Genomic_DNA"/>
</dbReference>
<dbReference type="HOGENOM" id="CLU_1916000_0_0_9"/>
<accession>D1PRZ3</accession>
<organism evidence="2 3">
    <name type="scientific">Subdoligranulum variabile DSM 15176</name>
    <dbReference type="NCBI Taxonomy" id="411471"/>
    <lineage>
        <taxon>Bacteria</taxon>
        <taxon>Bacillati</taxon>
        <taxon>Bacillota</taxon>
        <taxon>Clostridia</taxon>
        <taxon>Eubacteriales</taxon>
        <taxon>Oscillospiraceae</taxon>
        <taxon>Subdoligranulum</taxon>
    </lineage>
</organism>
<dbReference type="STRING" id="411471.SUBVAR_07176"/>
<evidence type="ECO:0000313" key="3">
    <source>
        <dbReference type="Proteomes" id="UP000003438"/>
    </source>
</evidence>